<reference evidence="7 8" key="1">
    <citation type="submission" date="2015-05" db="EMBL/GenBank/DDBJ databases">
        <title>Photobacterium galathea sp. nov.</title>
        <authorList>
            <person name="Machado H."/>
            <person name="Gram L."/>
        </authorList>
    </citation>
    <scope>NUCLEOTIDE SEQUENCE [LARGE SCALE GENOMIC DNA]</scope>
    <source>
        <strain evidence="7 8">DSM 22954</strain>
    </source>
</reference>
<dbReference type="PRINTS" id="PR00862">
    <property type="entry name" value="PROLIGOPTASE"/>
</dbReference>
<dbReference type="InterPro" id="IPR023302">
    <property type="entry name" value="Pept_S9A_N"/>
</dbReference>
<evidence type="ECO:0000256" key="3">
    <source>
        <dbReference type="ARBA" id="ARBA00022801"/>
    </source>
</evidence>
<feature type="domain" description="Peptidase S9A N-terminal" evidence="6">
    <location>
        <begin position="19"/>
        <end position="400"/>
    </location>
</feature>
<dbReference type="Proteomes" id="UP000035909">
    <property type="component" value="Unassembled WGS sequence"/>
</dbReference>
<keyword evidence="3" id="KW-0378">Hydrolase</keyword>
<dbReference type="InterPro" id="IPR029058">
    <property type="entry name" value="AB_hydrolase_fold"/>
</dbReference>
<dbReference type="InterPro" id="IPR001375">
    <property type="entry name" value="Peptidase_S9_cat"/>
</dbReference>
<dbReference type="EMBL" id="LDOU01000039">
    <property type="protein sequence ID" value="KLV03757.1"/>
    <property type="molecule type" value="Genomic_DNA"/>
</dbReference>
<feature type="domain" description="Peptidase S9 prolyl oligopeptidase catalytic" evidence="5">
    <location>
        <begin position="473"/>
        <end position="684"/>
    </location>
</feature>
<dbReference type="GO" id="GO:0006508">
    <property type="term" value="P:proteolysis"/>
    <property type="evidence" value="ECO:0007669"/>
    <property type="project" value="UniProtKB-KW"/>
</dbReference>
<accession>A0A0J1JNE1</accession>
<keyword evidence="4" id="KW-0720">Serine protease</keyword>
<evidence type="ECO:0000256" key="1">
    <source>
        <dbReference type="ARBA" id="ARBA00005228"/>
    </source>
</evidence>
<evidence type="ECO:0000256" key="2">
    <source>
        <dbReference type="ARBA" id="ARBA00022670"/>
    </source>
</evidence>
<evidence type="ECO:0000259" key="5">
    <source>
        <dbReference type="Pfam" id="PF00326"/>
    </source>
</evidence>
<evidence type="ECO:0000313" key="7">
    <source>
        <dbReference type="EMBL" id="KLV03757.1"/>
    </source>
</evidence>
<organism evidence="7 8">
    <name type="scientific">Photobacterium ganghwense</name>
    <dbReference type="NCBI Taxonomy" id="320778"/>
    <lineage>
        <taxon>Bacteria</taxon>
        <taxon>Pseudomonadati</taxon>
        <taxon>Pseudomonadota</taxon>
        <taxon>Gammaproteobacteria</taxon>
        <taxon>Vibrionales</taxon>
        <taxon>Vibrionaceae</taxon>
        <taxon>Photobacterium</taxon>
    </lineage>
</organism>
<keyword evidence="2" id="KW-0645">Protease</keyword>
<dbReference type="PANTHER" id="PTHR11757">
    <property type="entry name" value="PROTEASE FAMILY S9A OLIGOPEPTIDASE"/>
    <property type="match status" value="1"/>
</dbReference>
<dbReference type="PANTHER" id="PTHR11757:SF19">
    <property type="entry name" value="PROLYL ENDOPEPTIDASE-LIKE"/>
    <property type="match status" value="1"/>
</dbReference>
<evidence type="ECO:0000256" key="4">
    <source>
        <dbReference type="ARBA" id="ARBA00022825"/>
    </source>
</evidence>
<dbReference type="STRING" id="320778.ABT57_24390"/>
<evidence type="ECO:0000313" key="8">
    <source>
        <dbReference type="Proteomes" id="UP000035909"/>
    </source>
</evidence>
<keyword evidence="8" id="KW-1185">Reference proteome</keyword>
<name>A0A0J1JNE1_9GAMM</name>
<dbReference type="GO" id="GO:0004252">
    <property type="term" value="F:serine-type endopeptidase activity"/>
    <property type="evidence" value="ECO:0007669"/>
    <property type="project" value="InterPro"/>
</dbReference>
<dbReference type="AlphaFoldDB" id="A0A0J1JNE1"/>
<dbReference type="Gene3D" id="2.130.10.120">
    <property type="entry name" value="Prolyl oligopeptidase, N-terminal domain"/>
    <property type="match status" value="1"/>
</dbReference>
<gene>
    <name evidence="7" type="ORF">ABT57_24390</name>
</gene>
<dbReference type="Pfam" id="PF02897">
    <property type="entry name" value="Peptidase_S9_N"/>
    <property type="match status" value="1"/>
</dbReference>
<dbReference type="Pfam" id="PF00326">
    <property type="entry name" value="Peptidase_S9"/>
    <property type="match status" value="1"/>
</dbReference>
<dbReference type="SUPFAM" id="SSF53474">
    <property type="entry name" value="alpha/beta-Hydrolases"/>
    <property type="match status" value="1"/>
</dbReference>
<comment type="caution">
    <text evidence="7">The sequence shown here is derived from an EMBL/GenBank/DDBJ whole genome shotgun (WGS) entry which is preliminary data.</text>
</comment>
<sequence length="692" mass="78142">MTDTTGTIPLKGGPADPTYQWLRDDSRQSLAVRHFLEQENRHTEQVLLEQASLEQTLLTEWQARTKQPAEQPWSLQGRFEYRLEAGHAIVRREAGSAQAPQILVDLAQRAATSAYYQLGNWSVSPDHRYVALAEDRRGDRHHRITLLDTHTARMIDTPLQQAATDLVWASDSRSLYWIANERETYRPYRVMRWDLGAKQQQEVYREPDPAWLVSLYRTSDTGLAIIQSNSHNASEQFLLDLTTGHRGTPLRPRQAGMEYYADVRHGRMYLSSNLHGEFALYQRKLESVTLNRNDGDEESAGPTAQDWQLIWQPAVGEEIRNWYLYPQHIVIETAVQQHHDVVLLDYQGRACFRQRITPEGGVAWVSGSKTPHDTKVWIRRMSLSQPAQWLTLDLASVSRPVVPGESALQLRLEAEDHYAGLDPRLYRSEQIVVHHDGVAVPVSLVYRADALTPTSAVVLYGYGAYGTPMRPYFMPQILSLLDRGMVYAIAHVRGGGYLGEEWYRQGRGTLKQNGIDDFRAVAQTLRHYQTGRQRPVLAIGGSAGGTLVAAALNQAPALFRAAVLQVPFLDVVATMSDPALPLTRQEYAEWGNPADPEQRRAMQAYSPLDNIQPQAYPPMLVSAGLYDSQVPYWEAARWVARVRELSLTKAHYLLSTNMQGGHQQDSRKAAGQQAREYAFLIRQAAKAAPHAQ</sequence>
<evidence type="ECO:0000259" key="6">
    <source>
        <dbReference type="Pfam" id="PF02897"/>
    </source>
</evidence>
<comment type="similarity">
    <text evidence="1">Belongs to the peptidase S9A family.</text>
</comment>
<dbReference type="SUPFAM" id="SSF50993">
    <property type="entry name" value="Peptidase/esterase 'gauge' domain"/>
    <property type="match status" value="1"/>
</dbReference>
<dbReference type="InterPro" id="IPR002470">
    <property type="entry name" value="Peptidase_S9A"/>
</dbReference>
<protein>
    <recommendedName>
        <fullName evidence="9">Peptidase S9</fullName>
    </recommendedName>
</protein>
<dbReference type="Gene3D" id="3.40.50.1820">
    <property type="entry name" value="alpha/beta hydrolase"/>
    <property type="match status" value="1"/>
</dbReference>
<proteinExistence type="inferred from homology"/>
<dbReference type="InterPro" id="IPR051543">
    <property type="entry name" value="Serine_Peptidase_S9A"/>
</dbReference>
<dbReference type="PATRIC" id="fig|320778.3.peg.5218"/>
<evidence type="ECO:0008006" key="9">
    <source>
        <dbReference type="Google" id="ProtNLM"/>
    </source>
</evidence>